<name>A0ABD0MXU8_CIRMR</name>
<dbReference type="InterPro" id="IPR042337">
    <property type="entry name" value="GSE1"/>
</dbReference>
<dbReference type="PANTHER" id="PTHR17608:SF4">
    <property type="entry name" value="GENETIC SUPPRESSOR ELEMENT 1"/>
    <property type="match status" value="1"/>
</dbReference>
<accession>A0ABD0MXU8</accession>
<sequence>LSRQVPHMLLAGAQDEYVRDGFRPYASADELRMPLGLPLGMNPGTAADALAYFHSGYLPHPSLASY</sequence>
<feature type="non-terminal residue" evidence="1">
    <location>
        <position position="66"/>
    </location>
</feature>
<feature type="non-terminal residue" evidence="1">
    <location>
        <position position="1"/>
    </location>
</feature>
<gene>
    <name evidence="1" type="ORF">M9458_049067</name>
</gene>
<protein>
    <submittedName>
        <fullName evidence="1">Uncharacterized protein</fullName>
    </submittedName>
</protein>
<dbReference type="EMBL" id="JAMKFB020000025">
    <property type="protein sequence ID" value="KAL0154804.1"/>
    <property type="molecule type" value="Genomic_DNA"/>
</dbReference>
<comment type="caution">
    <text evidence="1">The sequence shown here is derived from an EMBL/GenBank/DDBJ whole genome shotgun (WGS) entry which is preliminary data.</text>
</comment>
<organism evidence="1 2">
    <name type="scientific">Cirrhinus mrigala</name>
    <name type="common">Mrigala</name>
    <dbReference type="NCBI Taxonomy" id="683832"/>
    <lineage>
        <taxon>Eukaryota</taxon>
        <taxon>Metazoa</taxon>
        <taxon>Chordata</taxon>
        <taxon>Craniata</taxon>
        <taxon>Vertebrata</taxon>
        <taxon>Euteleostomi</taxon>
        <taxon>Actinopterygii</taxon>
        <taxon>Neopterygii</taxon>
        <taxon>Teleostei</taxon>
        <taxon>Ostariophysi</taxon>
        <taxon>Cypriniformes</taxon>
        <taxon>Cyprinidae</taxon>
        <taxon>Labeoninae</taxon>
        <taxon>Labeonini</taxon>
        <taxon>Cirrhinus</taxon>
    </lineage>
</organism>
<reference evidence="1 2" key="1">
    <citation type="submission" date="2024-05" db="EMBL/GenBank/DDBJ databases">
        <title>Genome sequencing and assembly of Indian major carp, Cirrhinus mrigala (Hamilton, 1822).</title>
        <authorList>
            <person name="Mohindra V."/>
            <person name="Chowdhury L.M."/>
            <person name="Lal K."/>
            <person name="Jena J.K."/>
        </authorList>
    </citation>
    <scope>NUCLEOTIDE SEQUENCE [LARGE SCALE GENOMIC DNA]</scope>
    <source>
        <strain evidence="1">CM1030</strain>
        <tissue evidence="1">Blood</tissue>
    </source>
</reference>
<keyword evidence="2" id="KW-1185">Reference proteome</keyword>
<evidence type="ECO:0000313" key="1">
    <source>
        <dbReference type="EMBL" id="KAL0154804.1"/>
    </source>
</evidence>
<dbReference type="PANTHER" id="PTHR17608">
    <property type="entry name" value="GENETIC SUPPRESSOR ELEMENT 1"/>
    <property type="match status" value="1"/>
</dbReference>
<evidence type="ECO:0000313" key="2">
    <source>
        <dbReference type="Proteomes" id="UP001529510"/>
    </source>
</evidence>
<proteinExistence type="predicted"/>
<dbReference type="Proteomes" id="UP001529510">
    <property type="component" value="Unassembled WGS sequence"/>
</dbReference>
<dbReference type="AlphaFoldDB" id="A0ABD0MXU8"/>